<keyword evidence="3" id="KW-1185">Reference proteome</keyword>
<dbReference type="Proteomes" id="UP000829364">
    <property type="component" value="Chromosome 4"/>
</dbReference>
<evidence type="ECO:0000313" key="3">
    <source>
        <dbReference type="Proteomes" id="UP000829364"/>
    </source>
</evidence>
<evidence type="ECO:0000256" key="1">
    <source>
        <dbReference type="SAM" id="MobiDB-lite"/>
    </source>
</evidence>
<gene>
    <name evidence="2" type="ORF">JDV02_004954</name>
</gene>
<dbReference type="RefSeq" id="XP_047842180.1">
    <property type="nucleotide sequence ID" value="XM_047986200.1"/>
</dbReference>
<name>A0A9Q8QDF1_9HYPO</name>
<dbReference type="GeneID" id="72066904"/>
<feature type="region of interest" description="Disordered" evidence="1">
    <location>
        <begin position="189"/>
        <end position="233"/>
    </location>
</feature>
<dbReference type="AlphaFoldDB" id="A0A9Q8QDF1"/>
<feature type="compositionally biased region" description="Acidic residues" evidence="1">
    <location>
        <begin position="220"/>
        <end position="233"/>
    </location>
</feature>
<reference evidence="2" key="1">
    <citation type="submission" date="2021-11" db="EMBL/GenBank/DDBJ databases">
        <title>Purpureocillium_takamizusanense_genome.</title>
        <authorList>
            <person name="Nguyen N.-H."/>
        </authorList>
    </citation>
    <scope>NUCLEOTIDE SEQUENCE</scope>
    <source>
        <strain evidence="2">PT3</strain>
    </source>
</reference>
<dbReference type="EMBL" id="CP086357">
    <property type="protein sequence ID" value="UNI18699.1"/>
    <property type="molecule type" value="Genomic_DNA"/>
</dbReference>
<evidence type="ECO:0000313" key="2">
    <source>
        <dbReference type="EMBL" id="UNI18699.1"/>
    </source>
</evidence>
<accession>A0A9Q8QDF1</accession>
<sequence length="353" mass="41095">MPCFLYWFTFERCYHSSLLKAHCTDTPCTHSPSERRISDSQLKVTFHGKCERCVERDADAEQAARDAYYRGKREAAAARWAAAATAAVVVEDDGGDDDDEHRHRHRHEAPPAMLMDVLGFRESFERYERMQKRNAMVTEIRLARDWAGNYALGAYFLLYGLDRMRLAHEDHVAARAHDRALMQEVLDAAEERQRQRQQRRALDDDDEVGGSDQRSSDEHHDDDDDDDDDDEYDDETLAEEILQMRERLDEWDADDRGWVSRQAITETWYDHQRFVMTMLRDTTPFWVTVVVDATRTREELIAAHEWWNETRRRLSFCSVEYGYLLTSSAPEVNRSSGNGTAMTDVLLQQTGLL</sequence>
<proteinExistence type="predicted"/>
<dbReference type="KEGG" id="ptkz:JDV02_004954"/>
<organism evidence="2 3">
    <name type="scientific">Purpureocillium takamizusanense</name>
    <dbReference type="NCBI Taxonomy" id="2060973"/>
    <lineage>
        <taxon>Eukaryota</taxon>
        <taxon>Fungi</taxon>
        <taxon>Dikarya</taxon>
        <taxon>Ascomycota</taxon>
        <taxon>Pezizomycotina</taxon>
        <taxon>Sordariomycetes</taxon>
        <taxon>Hypocreomycetidae</taxon>
        <taxon>Hypocreales</taxon>
        <taxon>Ophiocordycipitaceae</taxon>
        <taxon>Purpureocillium</taxon>
    </lineage>
</organism>
<protein>
    <submittedName>
        <fullName evidence="2">Uncharacterized protein</fullName>
    </submittedName>
</protein>